<dbReference type="GO" id="GO:0032259">
    <property type="term" value="P:methylation"/>
    <property type="evidence" value="ECO:0007669"/>
    <property type="project" value="UniProtKB-KW"/>
</dbReference>
<feature type="domain" description="Methyltransferase small" evidence="3">
    <location>
        <begin position="29"/>
        <end position="196"/>
    </location>
</feature>
<dbReference type="PANTHER" id="PTHR47816:SF4">
    <property type="entry name" value="RIBOSOMAL RNA SMALL SUBUNIT METHYLTRANSFERASE C"/>
    <property type="match status" value="1"/>
</dbReference>
<keyword evidence="1 4" id="KW-0489">Methyltransferase</keyword>
<dbReference type="Pfam" id="PF05175">
    <property type="entry name" value="MTS"/>
    <property type="match status" value="1"/>
</dbReference>
<dbReference type="OrthoDB" id="9764961at2"/>
<evidence type="ECO:0000256" key="2">
    <source>
        <dbReference type="ARBA" id="ARBA00022679"/>
    </source>
</evidence>
<name>A0A4V3WEF7_9BACI</name>
<dbReference type="InterPro" id="IPR007848">
    <property type="entry name" value="Small_mtfrase_dom"/>
</dbReference>
<dbReference type="GO" id="GO:0008757">
    <property type="term" value="F:S-adenosylmethionine-dependent methyltransferase activity"/>
    <property type="evidence" value="ECO:0007669"/>
    <property type="project" value="InterPro"/>
</dbReference>
<dbReference type="RefSeq" id="WP_136357939.1">
    <property type="nucleotide sequence ID" value="NZ_CP046266.1"/>
</dbReference>
<sequence>MSDHYYSQKPTVQSERKTWDFTLLGHLFTFQSDRGVFSKNEVDFGSRLLIETFVIPESEGDILDVGCGYGPVGLSIAKHYQKHVDLIDINERAIELATDNAALNSVENVTIFQSDLFQKIEPNQKYIAILSNPPIRAGKKVVHSIFEESYKHLKEGGELWIVIQKKQGAPSAIDKLNELFAEVEVVEKKKGYFIIKAKKS</sequence>
<evidence type="ECO:0000256" key="1">
    <source>
        <dbReference type="ARBA" id="ARBA00022603"/>
    </source>
</evidence>
<dbReference type="CDD" id="cd02440">
    <property type="entry name" value="AdoMet_MTases"/>
    <property type="match status" value="1"/>
</dbReference>
<keyword evidence="5" id="KW-1185">Reference proteome</keyword>
<comment type="caution">
    <text evidence="4">The sequence shown here is derived from an EMBL/GenBank/DDBJ whole genome shotgun (WGS) entry which is preliminary data.</text>
</comment>
<evidence type="ECO:0000259" key="3">
    <source>
        <dbReference type="Pfam" id="PF05175"/>
    </source>
</evidence>
<dbReference type="InterPro" id="IPR046977">
    <property type="entry name" value="RsmC/RlmG"/>
</dbReference>
<dbReference type="InterPro" id="IPR029063">
    <property type="entry name" value="SAM-dependent_MTases_sf"/>
</dbReference>
<reference evidence="4 5" key="1">
    <citation type="submission" date="2019-04" db="EMBL/GenBank/DDBJ databases">
        <title>Bacillus sediminilitoris sp. nov., isolated from a tidal flat sediment on the East China Sea.</title>
        <authorList>
            <person name="Wei Y."/>
            <person name="Mao H."/>
            <person name="Fang J."/>
        </authorList>
    </citation>
    <scope>NUCLEOTIDE SEQUENCE [LARGE SCALE GENOMIC DNA]</scope>
    <source>
        <strain evidence="4 5">DSL-17</strain>
    </source>
</reference>
<dbReference type="SUPFAM" id="SSF53335">
    <property type="entry name" value="S-adenosyl-L-methionine-dependent methyltransferases"/>
    <property type="match status" value="1"/>
</dbReference>
<organism evidence="4 5">
    <name type="scientific">Metabacillus sediminilitoris</name>
    <dbReference type="NCBI Taxonomy" id="2567941"/>
    <lineage>
        <taxon>Bacteria</taxon>
        <taxon>Bacillati</taxon>
        <taxon>Bacillota</taxon>
        <taxon>Bacilli</taxon>
        <taxon>Bacillales</taxon>
        <taxon>Bacillaceae</taxon>
        <taxon>Metabacillus</taxon>
    </lineage>
</organism>
<proteinExistence type="predicted"/>
<gene>
    <name evidence="4" type="ORF">E6W99_22180</name>
</gene>
<dbReference type="Proteomes" id="UP000310334">
    <property type="component" value="Unassembled WGS sequence"/>
</dbReference>
<evidence type="ECO:0000313" key="5">
    <source>
        <dbReference type="Proteomes" id="UP000310334"/>
    </source>
</evidence>
<dbReference type="AlphaFoldDB" id="A0A4V3WEF7"/>
<accession>A0A4V3WEF7</accession>
<dbReference type="EMBL" id="SSNT01000022">
    <property type="protein sequence ID" value="THF76171.1"/>
    <property type="molecule type" value="Genomic_DNA"/>
</dbReference>
<keyword evidence="2 4" id="KW-0808">Transferase</keyword>
<evidence type="ECO:0000313" key="4">
    <source>
        <dbReference type="EMBL" id="THF76171.1"/>
    </source>
</evidence>
<dbReference type="PANTHER" id="PTHR47816">
    <property type="entry name" value="RIBOSOMAL RNA SMALL SUBUNIT METHYLTRANSFERASE C"/>
    <property type="match status" value="1"/>
</dbReference>
<protein>
    <submittedName>
        <fullName evidence="4">Class I SAM-dependent methyltransferase</fullName>
    </submittedName>
</protein>
<dbReference type="Gene3D" id="3.40.50.150">
    <property type="entry name" value="Vaccinia Virus protein VP39"/>
    <property type="match status" value="1"/>
</dbReference>